<evidence type="ECO:0000256" key="8">
    <source>
        <dbReference type="SAM" id="MobiDB-lite"/>
    </source>
</evidence>
<gene>
    <name evidence="12" type="primary">LOC140698674</name>
</gene>
<reference evidence="12" key="1">
    <citation type="submission" date="2025-08" db="UniProtKB">
        <authorList>
            <consortium name="RefSeq"/>
        </authorList>
    </citation>
    <scope>IDENTIFICATION</scope>
</reference>
<feature type="domain" description="GP-PDE" evidence="10">
    <location>
        <begin position="278"/>
        <end position="537"/>
    </location>
</feature>
<dbReference type="PROSITE" id="PS51704">
    <property type="entry name" value="GP_PDE"/>
    <property type="match status" value="1"/>
</dbReference>
<feature type="transmembrane region" description="Helical" evidence="9">
    <location>
        <begin position="99"/>
        <end position="121"/>
    </location>
</feature>
<keyword evidence="7" id="KW-0325">Glycoprotein</keyword>
<feature type="region of interest" description="Disordered" evidence="8">
    <location>
        <begin position="699"/>
        <end position="720"/>
    </location>
</feature>
<feature type="transmembrane region" description="Helical" evidence="9">
    <location>
        <begin position="21"/>
        <end position="48"/>
    </location>
</feature>
<evidence type="ECO:0000256" key="9">
    <source>
        <dbReference type="SAM" id="Phobius"/>
    </source>
</evidence>
<sequence>MPKKANRIKPRSQKTRRRKKGIPWIVRIFSHQCYVAAIIGCYSCHWKVKREKKSELGSCCCSWRELLFYPWLLTALSVSVLLLFVWVESSNEYNGFDWVVFLGIGVWFFWSIVLLSLFGILATYTSLLFVLGFLLCWEGIKLHLHRCHKILILLVILICSFFFWLLCTYWKDRWLTIGLSLQVYAPYLHLSSISVMVLLSWPVAFYLIHLEGEARIRRHQMTCYKGKRDKINNTLMNLRALQVAVGLPFFLILLCLYVMPFGNYSPCIQEKDKLGPKPSFFGHRGAPMLGPENTMMSFEKAVEHGAFGLESDVHISYDHVPFLMHDLNLRRTTNIKEVLPNASLRHPSLFDWDFLSTLNAGKWFSHSRIKPFYHMKPLSEVDKEKAGNQKIPKLTDLLELAQKEKKFVIFDINVPTPKHFHRVTYVRHLVRVILDSKIEQHLIFWLPGIDRKYVRSTAPGFQHVGRLFPIERLTKENISRINVDYKRLFYNGLREYKAANININLYIVNEPWLFSLAWCSRIQSVTTDNIQVLNQINHPYFFMTPSFYMFMWILLDVVSAIFIFAIFYFHWWRERSKKEKLLKSTSIFMDTQSVSLRTGKSENLEAPDLSMESSTRVMEIPWSLAALTKNVRKHPASKSEPVMETMETLMLGEDDVTQPVFTTKTFKPTQAPIWEASREPSFQTALPSLMVNETISSIDVPHPETQPEKPPESIESFEESSFLFSATSSPSLYSFELSSKKN</sequence>
<feature type="transmembrane region" description="Helical" evidence="9">
    <location>
        <begin position="238"/>
        <end position="259"/>
    </location>
</feature>
<dbReference type="InterPro" id="IPR030395">
    <property type="entry name" value="GP_PDE_dom"/>
</dbReference>
<dbReference type="Pfam" id="PF03009">
    <property type="entry name" value="GDPD"/>
    <property type="match status" value="1"/>
</dbReference>
<evidence type="ECO:0000256" key="1">
    <source>
        <dbReference type="ARBA" id="ARBA00004141"/>
    </source>
</evidence>
<feature type="compositionally biased region" description="Basic and acidic residues" evidence="8">
    <location>
        <begin position="701"/>
        <end position="712"/>
    </location>
</feature>
<keyword evidence="3 9" id="KW-0812">Transmembrane</keyword>
<evidence type="ECO:0000256" key="4">
    <source>
        <dbReference type="ARBA" id="ARBA00022801"/>
    </source>
</evidence>
<feature type="transmembrane region" description="Helical" evidence="9">
    <location>
        <begin position="183"/>
        <end position="208"/>
    </location>
</feature>
<dbReference type="SUPFAM" id="SSF51695">
    <property type="entry name" value="PLC-like phosphodiesterases"/>
    <property type="match status" value="1"/>
</dbReference>
<organism evidence="11 12">
    <name type="scientific">Vicugna pacos</name>
    <name type="common">Alpaca</name>
    <name type="synonym">Lama pacos</name>
    <dbReference type="NCBI Taxonomy" id="30538"/>
    <lineage>
        <taxon>Eukaryota</taxon>
        <taxon>Metazoa</taxon>
        <taxon>Chordata</taxon>
        <taxon>Craniata</taxon>
        <taxon>Vertebrata</taxon>
        <taxon>Euteleostomi</taxon>
        <taxon>Mammalia</taxon>
        <taxon>Eutheria</taxon>
        <taxon>Laurasiatheria</taxon>
        <taxon>Artiodactyla</taxon>
        <taxon>Tylopoda</taxon>
        <taxon>Camelidae</taxon>
        <taxon>Vicugna</taxon>
    </lineage>
</organism>
<evidence type="ECO:0000259" key="10">
    <source>
        <dbReference type="PROSITE" id="PS51704"/>
    </source>
</evidence>
<evidence type="ECO:0000256" key="5">
    <source>
        <dbReference type="ARBA" id="ARBA00022989"/>
    </source>
</evidence>
<evidence type="ECO:0000313" key="12">
    <source>
        <dbReference type="RefSeq" id="XP_072825230.1"/>
    </source>
</evidence>
<keyword evidence="6 9" id="KW-0472">Membrane</keyword>
<feature type="transmembrane region" description="Helical" evidence="9">
    <location>
        <begin position="151"/>
        <end position="171"/>
    </location>
</feature>
<evidence type="ECO:0000256" key="3">
    <source>
        <dbReference type="ARBA" id="ARBA00022692"/>
    </source>
</evidence>
<dbReference type="InterPro" id="IPR017946">
    <property type="entry name" value="PLC-like_Pdiesterase_TIM-brl"/>
</dbReference>
<dbReference type="Proteomes" id="UP001652581">
    <property type="component" value="Chromosome 10"/>
</dbReference>
<feature type="transmembrane region" description="Helical" evidence="9">
    <location>
        <begin position="68"/>
        <end position="87"/>
    </location>
</feature>
<keyword evidence="4" id="KW-0378">Hydrolase</keyword>
<comment type="similarity">
    <text evidence="2">Belongs to the glycerophosphoryl diester phosphodiesterase family.</text>
</comment>
<proteinExistence type="inferred from homology"/>
<keyword evidence="5 9" id="KW-1133">Transmembrane helix</keyword>
<dbReference type="Gene3D" id="3.20.20.190">
    <property type="entry name" value="Phosphatidylinositol (PI) phosphodiesterase"/>
    <property type="match status" value="1"/>
</dbReference>
<evidence type="ECO:0000256" key="2">
    <source>
        <dbReference type="ARBA" id="ARBA00007277"/>
    </source>
</evidence>
<keyword evidence="11" id="KW-1185">Reference proteome</keyword>
<dbReference type="PANTHER" id="PTHR23344">
    <property type="entry name" value="GLYCEROPHOSPHORYL DIESTER PHOSPHODIESTERASE"/>
    <property type="match status" value="1"/>
</dbReference>
<feature type="transmembrane region" description="Helical" evidence="9">
    <location>
        <begin position="547"/>
        <end position="571"/>
    </location>
</feature>
<comment type="subcellular location">
    <subcellularLocation>
        <location evidence="1">Membrane</location>
        <topology evidence="1">Multi-pass membrane protein</topology>
    </subcellularLocation>
</comment>
<name>A0ABM5DWG0_VICPA</name>
<evidence type="ECO:0000256" key="6">
    <source>
        <dbReference type="ARBA" id="ARBA00023136"/>
    </source>
</evidence>
<dbReference type="RefSeq" id="XP_072825230.1">
    <property type="nucleotide sequence ID" value="XM_072969129.1"/>
</dbReference>
<dbReference type="GeneID" id="140698674"/>
<evidence type="ECO:0000256" key="7">
    <source>
        <dbReference type="ARBA" id="ARBA00023180"/>
    </source>
</evidence>
<dbReference type="PANTHER" id="PTHR23344:SF13">
    <property type="entry name" value="GLYCEROPHOSPHODIESTER PHOSPHODIESTERASE DOMAIN-CONTAINING PROTEIN 4"/>
    <property type="match status" value="1"/>
</dbReference>
<accession>A0ABM5DWG0</accession>
<evidence type="ECO:0000313" key="11">
    <source>
        <dbReference type="Proteomes" id="UP001652581"/>
    </source>
</evidence>
<protein>
    <submittedName>
        <fullName evidence="12">Glycerophosphodiester phosphodiesterase domain-containing protein 4-like isoform X1</fullName>
    </submittedName>
</protein>